<dbReference type="KEGG" id="ccp:CHC_T00004367001"/>
<dbReference type="RefSeq" id="XP_005716243.1">
    <property type="nucleotide sequence ID" value="XM_005716186.1"/>
</dbReference>
<dbReference type="GeneID" id="17323960"/>
<keyword evidence="2" id="KW-1185">Reference proteome</keyword>
<name>R7QEC6_CHOCR</name>
<dbReference type="Gramene" id="CDF36424">
    <property type="protein sequence ID" value="CDF36424"/>
    <property type="gene ID" value="CHC_T00004367001"/>
</dbReference>
<proteinExistence type="predicted"/>
<reference evidence="2" key="1">
    <citation type="journal article" date="2013" name="Proc. Natl. Acad. Sci. U.S.A.">
        <title>Genome structure and metabolic features in the red seaweed Chondrus crispus shed light on evolution of the Archaeplastida.</title>
        <authorList>
            <person name="Collen J."/>
            <person name="Porcel B."/>
            <person name="Carre W."/>
            <person name="Ball S.G."/>
            <person name="Chaparro C."/>
            <person name="Tonon T."/>
            <person name="Barbeyron T."/>
            <person name="Michel G."/>
            <person name="Noel B."/>
            <person name="Valentin K."/>
            <person name="Elias M."/>
            <person name="Artiguenave F."/>
            <person name="Arun A."/>
            <person name="Aury J.M."/>
            <person name="Barbosa-Neto J.F."/>
            <person name="Bothwell J.H."/>
            <person name="Bouget F.Y."/>
            <person name="Brillet L."/>
            <person name="Cabello-Hurtado F."/>
            <person name="Capella-Gutierrez S."/>
            <person name="Charrier B."/>
            <person name="Cladiere L."/>
            <person name="Cock J.M."/>
            <person name="Coelho S.M."/>
            <person name="Colleoni C."/>
            <person name="Czjzek M."/>
            <person name="Da Silva C."/>
            <person name="Delage L."/>
            <person name="Denoeud F."/>
            <person name="Deschamps P."/>
            <person name="Dittami S.M."/>
            <person name="Gabaldon T."/>
            <person name="Gachon C.M."/>
            <person name="Groisillier A."/>
            <person name="Herve C."/>
            <person name="Jabbari K."/>
            <person name="Katinka M."/>
            <person name="Kloareg B."/>
            <person name="Kowalczyk N."/>
            <person name="Labadie K."/>
            <person name="Leblanc C."/>
            <person name="Lopez P.J."/>
            <person name="McLachlan D.H."/>
            <person name="Meslet-Cladiere L."/>
            <person name="Moustafa A."/>
            <person name="Nehr Z."/>
            <person name="Nyvall Collen P."/>
            <person name="Panaud O."/>
            <person name="Partensky F."/>
            <person name="Poulain J."/>
            <person name="Rensing S.A."/>
            <person name="Rousvoal S."/>
            <person name="Samson G."/>
            <person name="Symeonidi A."/>
            <person name="Weissenbach J."/>
            <person name="Zambounis A."/>
            <person name="Wincker P."/>
            <person name="Boyen C."/>
        </authorList>
    </citation>
    <scope>NUCLEOTIDE SEQUENCE [LARGE SCALE GENOMIC DNA]</scope>
    <source>
        <strain evidence="2">cv. Stackhouse</strain>
    </source>
</reference>
<evidence type="ECO:0000313" key="2">
    <source>
        <dbReference type="Proteomes" id="UP000012073"/>
    </source>
</evidence>
<sequence length="58" mass="6232">MYSVESKLPRIRLTSATVRSPPLRSSLRPDKALPSHNSSLALTFLIASHNLSAAIATS</sequence>
<gene>
    <name evidence="1" type="ORF">CHC_T00004367001</name>
</gene>
<accession>R7QEC6</accession>
<protein>
    <submittedName>
        <fullName evidence="1">Uncharacterized protein</fullName>
    </submittedName>
</protein>
<dbReference type="Proteomes" id="UP000012073">
    <property type="component" value="Unassembled WGS sequence"/>
</dbReference>
<organism evidence="1 2">
    <name type="scientific">Chondrus crispus</name>
    <name type="common">Carrageen Irish moss</name>
    <name type="synonym">Polymorpha crispa</name>
    <dbReference type="NCBI Taxonomy" id="2769"/>
    <lineage>
        <taxon>Eukaryota</taxon>
        <taxon>Rhodophyta</taxon>
        <taxon>Florideophyceae</taxon>
        <taxon>Rhodymeniophycidae</taxon>
        <taxon>Gigartinales</taxon>
        <taxon>Gigartinaceae</taxon>
        <taxon>Chondrus</taxon>
    </lineage>
</organism>
<dbReference type="EMBL" id="HG001780">
    <property type="protein sequence ID" value="CDF36424.1"/>
    <property type="molecule type" value="Genomic_DNA"/>
</dbReference>
<dbReference type="AlphaFoldDB" id="R7QEC6"/>
<evidence type="ECO:0000313" key="1">
    <source>
        <dbReference type="EMBL" id="CDF36424.1"/>
    </source>
</evidence>